<dbReference type="AlphaFoldDB" id="A0A133QEE0"/>
<evidence type="ECO:0000313" key="2">
    <source>
        <dbReference type="Proteomes" id="UP000070533"/>
    </source>
</evidence>
<dbReference type="RefSeq" id="WP_060940402.1">
    <property type="nucleotide sequence ID" value="NZ_KQ957212.1"/>
</dbReference>
<dbReference type="OrthoDB" id="8434905at2"/>
<dbReference type="EMBL" id="LRQG01000054">
    <property type="protein sequence ID" value="KXA41247.1"/>
    <property type="molecule type" value="Genomic_DNA"/>
</dbReference>
<gene>
    <name evidence="1" type="ORF">HMPREF3226_00884</name>
</gene>
<evidence type="ECO:0000313" key="1">
    <source>
        <dbReference type="EMBL" id="KXA41247.1"/>
    </source>
</evidence>
<dbReference type="PATRIC" id="fig|28128.5.peg.891"/>
<proteinExistence type="predicted"/>
<dbReference type="Proteomes" id="UP000070533">
    <property type="component" value="Unassembled WGS sequence"/>
</dbReference>
<keyword evidence="2" id="KW-1185">Reference proteome</keyword>
<reference evidence="2" key="1">
    <citation type="submission" date="2016-01" db="EMBL/GenBank/DDBJ databases">
        <authorList>
            <person name="Mitreva M."/>
            <person name="Pepin K.H."/>
            <person name="Mihindukulasuriya K.A."/>
            <person name="Fulton R."/>
            <person name="Fronick C."/>
            <person name="O'Laughlin M."/>
            <person name="Miner T."/>
            <person name="Herter B."/>
            <person name="Rosa B.A."/>
            <person name="Cordes M."/>
            <person name="Tomlinson C."/>
            <person name="Wollam A."/>
            <person name="Palsikar V.B."/>
            <person name="Mardis E.R."/>
            <person name="Wilson R.K."/>
        </authorList>
    </citation>
    <scope>NUCLEOTIDE SEQUENCE [LARGE SCALE GENOMIC DNA]</scope>
    <source>
        <strain evidence="2">MJR7716</strain>
    </source>
</reference>
<organism evidence="1 2">
    <name type="scientific">Prevotella corporis</name>
    <dbReference type="NCBI Taxonomy" id="28128"/>
    <lineage>
        <taxon>Bacteria</taxon>
        <taxon>Pseudomonadati</taxon>
        <taxon>Bacteroidota</taxon>
        <taxon>Bacteroidia</taxon>
        <taxon>Bacteroidales</taxon>
        <taxon>Prevotellaceae</taxon>
        <taxon>Prevotella</taxon>
    </lineage>
</organism>
<sequence length="696" mass="80280">MKHLTGVYLTDGVSKSGVRFSIGALEDALWQGYGRCVPSNIEHDIHRPLGVTRISALFLSHESTYLLGNTSLPETTEENRWMMAARTDYLNEKMIERVLRYSQEFNKEVSNLGLMKDECRMMSNGIVLYGYDSIVLDAFPFLRGEIDSDGLIYLSNLLQNFEYKGDGVFASKKNNLSVLVHPFLRRSLSRYNCFNKDFLKELFDSNTEETPVRIRVDLDYVGYTPSFKETQEFDYWYGPEYTDDISKIKEGVAAYDTNKTEYLFNQIKKTEFVWQDKDGKRQFEMEEVTDVEAPTLSEGTYACRYLHSFYDTTTGMFDHFDGAIRSYDLEAICRRLENPITAMGHTAGYTKVFRIDGPLPIRKWKSLITHYLRGNQDIYRYFGENVPFVAQKQHPVNPLSKYVPFVPKKGDGVRLLYSYHTKGEEGVERLYRDFDTCQLMEGIVETTDLMAVDLAKCIRRCGGEMDYPNCRYISYRDDFHDLPEIFHGGNNPASAIEKTLEGIKMLLKGLDSNGIEDSISFCLSWNLDDRKVKVSFMGAVPDMLAWVSSLGEIQTGREELKKWLETQAQYYKKNGQDTPSPINASYIHDNGIFYHRRRLVQNDAELKELYYNDRKELCANIDFNDSQKELLELKDKGVISPSMFVVVDKLLCNGNEDYLTHDEIACLNEIECQPTIHFMSLVWTSNKNGLRELLIA</sequence>
<name>A0A133QEE0_9BACT</name>
<dbReference type="STRING" id="28128.HMPREF3226_00884"/>
<protein>
    <submittedName>
        <fullName evidence="1">Uncharacterized protein</fullName>
    </submittedName>
</protein>
<accession>A0A133QEE0</accession>
<comment type="caution">
    <text evidence="1">The sequence shown here is derived from an EMBL/GenBank/DDBJ whole genome shotgun (WGS) entry which is preliminary data.</text>
</comment>